<dbReference type="RefSeq" id="WP_189537530.1">
    <property type="nucleotide sequence ID" value="NZ_BMSV01000012.1"/>
</dbReference>
<sequence length="63" mass="6841">MSKPSFDPFDPAVPVPDADALNRAIRELWARSDGRLSADEQRIYQALVVKWAAAQQGGVDTAA</sequence>
<keyword evidence="2" id="KW-1185">Reference proteome</keyword>
<gene>
    <name evidence="1" type="ORF">GCM10010249_51500</name>
</gene>
<accession>A0A918B6F8</accession>
<protein>
    <submittedName>
        <fullName evidence="1">Uncharacterized protein</fullName>
    </submittedName>
</protein>
<comment type="caution">
    <text evidence="1">The sequence shown here is derived from an EMBL/GenBank/DDBJ whole genome shotgun (WGS) entry which is preliminary data.</text>
</comment>
<organism evidence="1 2">
    <name type="scientific">Streptomyces roseolilacinus</name>
    <dbReference type="NCBI Taxonomy" id="66904"/>
    <lineage>
        <taxon>Bacteria</taxon>
        <taxon>Bacillati</taxon>
        <taxon>Actinomycetota</taxon>
        <taxon>Actinomycetes</taxon>
        <taxon>Kitasatosporales</taxon>
        <taxon>Streptomycetaceae</taxon>
        <taxon>Streptomyces</taxon>
    </lineage>
</organism>
<evidence type="ECO:0000313" key="2">
    <source>
        <dbReference type="Proteomes" id="UP000654123"/>
    </source>
</evidence>
<proteinExistence type="predicted"/>
<dbReference type="AlphaFoldDB" id="A0A918B6F8"/>
<reference evidence="1" key="2">
    <citation type="submission" date="2020-09" db="EMBL/GenBank/DDBJ databases">
        <authorList>
            <person name="Sun Q."/>
            <person name="Ohkuma M."/>
        </authorList>
    </citation>
    <scope>NUCLEOTIDE SEQUENCE</scope>
    <source>
        <strain evidence="1">JCM 4335</strain>
    </source>
</reference>
<dbReference type="Proteomes" id="UP000654123">
    <property type="component" value="Unassembled WGS sequence"/>
</dbReference>
<dbReference type="EMBL" id="BMSV01000012">
    <property type="protein sequence ID" value="GGQ26595.1"/>
    <property type="molecule type" value="Genomic_DNA"/>
</dbReference>
<evidence type="ECO:0000313" key="1">
    <source>
        <dbReference type="EMBL" id="GGQ26595.1"/>
    </source>
</evidence>
<name>A0A918B6F8_9ACTN</name>
<reference evidence="1" key="1">
    <citation type="journal article" date="2014" name="Int. J. Syst. Evol. Microbiol.">
        <title>Complete genome sequence of Corynebacterium casei LMG S-19264T (=DSM 44701T), isolated from a smear-ripened cheese.</title>
        <authorList>
            <consortium name="US DOE Joint Genome Institute (JGI-PGF)"/>
            <person name="Walter F."/>
            <person name="Albersmeier A."/>
            <person name="Kalinowski J."/>
            <person name="Ruckert C."/>
        </authorList>
    </citation>
    <scope>NUCLEOTIDE SEQUENCE</scope>
    <source>
        <strain evidence="1">JCM 4335</strain>
    </source>
</reference>